<dbReference type="Proteomes" id="UP000439113">
    <property type="component" value="Unassembled WGS sequence"/>
</dbReference>
<feature type="region of interest" description="Disordered" evidence="1">
    <location>
        <begin position="31"/>
        <end position="53"/>
    </location>
</feature>
<reference evidence="2 3" key="1">
    <citation type="submission" date="2019-11" db="EMBL/GenBank/DDBJ databases">
        <title>Whole-genome sequence of a Rhodoblastus acidophilus DSM 142.</title>
        <authorList>
            <person name="Kyndt J.A."/>
            <person name="Meyer T.E."/>
        </authorList>
    </citation>
    <scope>NUCLEOTIDE SEQUENCE [LARGE SCALE GENOMIC DNA]</scope>
    <source>
        <strain evidence="2 3">DSM 142</strain>
    </source>
</reference>
<comment type="caution">
    <text evidence="2">The sequence shown here is derived from an EMBL/GenBank/DDBJ whole genome shotgun (WGS) entry which is preliminary data.</text>
</comment>
<dbReference type="RefSeq" id="WP_155447242.1">
    <property type="nucleotide sequence ID" value="NZ_JAOQNR010000007.1"/>
</dbReference>
<dbReference type="EMBL" id="WNKS01000018">
    <property type="protein sequence ID" value="MTV32552.1"/>
    <property type="molecule type" value="Genomic_DNA"/>
</dbReference>
<feature type="compositionally biased region" description="Pro residues" evidence="1">
    <location>
        <begin position="32"/>
        <end position="51"/>
    </location>
</feature>
<dbReference type="AlphaFoldDB" id="A0A6N8DPN3"/>
<evidence type="ECO:0000313" key="3">
    <source>
        <dbReference type="Proteomes" id="UP000439113"/>
    </source>
</evidence>
<evidence type="ECO:0000313" key="2">
    <source>
        <dbReference type="EMBL" id="MTV32552.1"/>
    </source>
</evidence>
<proteinExistence type="predicted"/>
<organism evidence="2 3">
    <name type="scientific">Rhodoblastus acidophilus</name>
    <name type="common">Rhodopseudomonas acidophila</name>
    <dbReference type="NCBI Taxonomy" id="1074"/>
    <lineage>
        <taxon>Bacteria</taxon>
        <taxon>Pseudomonadati</taxon>
        <taxon>Pseudomonadota</taxon>
        <taxon>Alphaproteobacteria</taxon>
        <taxon>Hyphomicrobiales</taxon>
        <taxon>Rhodoblastaceae</taxon>
        <taxon>Rhodoblastus</taxon>
    </lineage>
</organism>
<gene>
    <name evidence="2" type="ORF">GJ654_16320</name>
</gene>
<sequence length="298" mass="31600">MRRYLKQLQLGLFALAALLAGVLGVVVLSPKPSSPPVEPAPSQPAPEPVSPPLAVKPVTTQAVKPEPLPASPPFVPPDPELESAWADKLREAPDYKPFFDAMRAGFPAEWTQALRDAAAQGGLQKPEGADLLMSLAVQEARRKSGLLAARADNGTLNALFARQLIVARQLAATDSALCIDFLNGAAAQRFTQFAATHRAIMAAQALAGLEAIESGAKARIQRDPPSQTDFDLLEKALSSKGLSAEAIALLLDGKQPPAPIPDDQACKNGVAYLETLAQLDEPGRMRLYALAVQLMAHD</sequence>
<name>A0A6N8DPN3_RHOAC</name>
<protein>
    <submittedName>
        <fullName evidence="2">Uncharacterized protein</fullName>
    </submittedName>
</protein>
<dbReference type="OrthoDB" id="8456271at2"/>
<evidence type="ECO:0000256" key="1">
    <source>
        <dbReference type="SAM" id="MobiDB-lite"/>
    </source>
</evidence>
<accession>A0A6N8DPN3</accession>